<dbReference type="CDD" id="cd00448">
    <property type="entry name" value="YjgF_YER057c_UK114_family"/>
    <property type="match status" value="1"/>
</dbReference>
<dbReference type="InParanoid" id="Q02BG9"/>
<dbReference type="InterPro" id="IPR035959">
    <property type="entry name" value="RutC-like_sf"/>
</dbReference>
<reference evidence="2" key="1">
    <citation type="submission" date="2006-10" db="EMBL/GenBank/DDBJ databases">
        <title>Complete sequence of Solibacter usitatus Ellin6076.</title>
        <authorList>
            <consortium name="US DOE Joint Genome Institute"/>
            <person name="Copeland A."/>
            <person name="Lucas S."/>
            <person name="Lapidus A."/>
            <person name="Barry K."/>
            <person name="Detter J.C."/>
            <person name="Glavina del Rio T."/>
            <person name="Hammon N."/>
            <person name="Israni S."/>
            <person name="Dalin E."/>
            <person name="Tice H."/>
            <person name="Pitluck S."/>
            <person name="Thompson L.S."/>
            <person name="Brettin T."/>
            <person name="Bruce D."/>
            <person name="Han C."/>
            <person name="Tapia R."/>
            <person name="Gilna P."/>
            <person name="Schmutz J."/>
            <person name="Larimer F."/>
            <person name="Land M."/>
            <person name="Hauser L."/>
            <person name="Kyrpides N."/>
            <person name="Mikhailova N."/>
            <person name="Janssen P.H."/>
            <person name="Kuske C.R."/>
            <person name="Richardson P."/>
        </authorList>
    </citation>
    <scope>NUCLEOTIDE SEQUENCE</scope>
    <source>
        <strain evidence="2">Ellin6076</strain>
    </source>
</reference>
<dbReference type="Gene3D" id="3.30.1330.40">
    <property type="entry name" value="RutC-like"/>
    <property type="match status" value="1"/>
</dbReference>
<name>Q02BG9_SOLUE</name>
<dbReference type="PANTHER" id="PTHR11803:SF58">
    <property type="entry name" value="PROTEIN HMF1-RELATED"/>
    <property type="match status" value="1"/>
</dbReference>
<dbReference type="FunCoup" id="Q02BG9">
    <property type="interactions" value="565"/>
</dbReference>
<dbReference type="STRING" id="234267.Acid_0591"/>
<dbReference type="GO" id="GO:0019239">
    <property type="term" value="F:deaminase activity"/>
    <property type="evidence" value="ECO:0007669"/>
    <property type="project" value="TreeGrafter"/>
</dbReference>
<dbReference type="EMBL" id="CP000473">
    <property type="protein sequence ID" value="ABJ81597.1"/>
    <property type="molecule type" value="Genomic_DNA"/>
</dbReference>
<dbReference type="SUPFAM" id="SSF55298">
    <property type="entry name" value="YjgF-like"/>
    <property type="match status" value="1"/>
</dbReference>
<proteinExistence type="inferred from homology"/>
<dbReference type="eggNOG" id="COG0251">
    <property type="taxonomic scope" value="Bacteria"/>
</dbReference>
<sequence length="120" mass="12527">MIERISPPGAPAPRGPYSPAVRAGDFIFVSGQVAPVTGEVSNETRQVLTNIKSLLESCGATMADVVKCGVFLAEAGDFAAMNAVYAEFFGDAKPARATVVTGFAVPGIHVEIEAIAYKPR</sequence>
<comment type="similarity">
    <text evidence="1">Belongs to the RutC family.</text>
</comment>
<dbReference type="HOGENOM" id="CLU_100715_7_3_0"/>
<dbReference type="KEGG" id="sus:Acid_0591"/>
<protein>
    <submittedName>
        <fullName evidence="2">Endoribonuclease L-PSP</fullName>
    </submittedName>
</protein>
<dbReference type="InterPro" id="IPR006175">
    <property type="entry name" value="YjgF/YER057c/UK114"/>
</dbReference>
<accession>Q02BG9</accession>
<dbReference type="InterPro" id="IPR019897">
    <property type="entry name" value="RidA_CS"/>
</dbReference>
<dbReference type="FunFam" id="3.30.1330.40:FF:000001">
    <property type="entry name" value="L-PSP family endoribonuclease"/>
    <property type="match status" value="1"/>
</dbReference>
<dbReference type="PROSITE" id="PS01094">
    <property type="entry name" value="UPF0076"/>
    <property type="match status" value="1"/>
</dbReference>
<evidence type="ECO:0000313" key="2">
    <source>
        <dbReference type="EMBL" id="ABJ81597.1"/>
    </source>
</evidence>
<dbReference type="Pfam" id="PF01042">
    <property type="entry name" value="Ribonuc_L-PSP"/>
    <property type="match status" value="1"/>
</dbReference>
<dbReference type="OrthoDB" id="9803101at2"/>
<dbReference type="GO" id="GO:0005829">
    <property type="term" value="C:cytosol"/>
    <property type="evidence" value="ECO:0007669"/>
    <property type="project" value="TreeGrafter"/>
</dbReference>
<dbReference type="AlphaFoldDB" id="Q02BG9"/>
<gene>
    <name evidence="2" type="ordered locus">Acid_0591</name>
</gene>
<evidence type="ECO:0000256" key="1">
    <source>
        <dbReference type="ARBA" id="ARBA00010552"/>
    </source>
</evidence>
<dbReference type="PANTHER" id="PTHR11803">
    <property type="entry name" value="2-IMINOBUTANOATE/2-IMINOPROPANOATE DEAMINASE RIDA"/>
    <property type="match status" value="1"/>
</dbReference>
<organism evidence="2">
    <name type="scientific">Solibacter usitatus (strain Ellin6076)</name>
    <dbReference type="NCBI Taxonomy" id="234267"/>
    <lineage>
        <taxon>Bacteria</taxon>
        <taxon>Pseudomonadati</taxon>
        <taxon>Acidobacteriota</taxon>
        <taxon>Terriglobia</taxon>
        <taxon>Bryobacterales</taxon>
        <taxon>Solibacteraceae</taxon>
        <taxon>Candidatus Solibacter</taxon>
    </lineage>
</organism>